<reference evidence="2 3" key="1">
    <citation type="submission" date="2014-06" db="EMBL/GenBank/DDBJ databases">
        <authorList>
            <person name="Swart Estienne"/>
        </authorList>
    </citation>
    <scope>NUCLEOTIDE SEQUENCE [LARGE SCALE GENOMIC DNA]</scope>
    <source>
        <strain evidence="2 3">130c</strain>
    </source>
</reference>
<evidence type="ECO:0000313" key="3">
    <source>
        <dbReference type="Proteomes" id="UP000039865"/>
    </source>
</evidence>
<name>A0A078A6X5_STYLE</name>
<keyword evidence="3" id="KW-1185">Reference proteome</keyword>
<protein>
    <submittedName>
        <fullName evidence="2">Uncharacterized protein</fullName>
    </submittedName>
</protein>
<gene>
    <name evidence="2" type="primary">Contig4076.g4359</name>
    <name evidence="2" type="ORF">STYLEM_6595</name>
</gene>
<evidence type="ECO:0000256" key="1">
    <source>
        <dbReference type="SAM" id="MobiDB-lite"/>
    </source>
</evidence>
<proteinExistence type="predicted"/>
<feature type="compositionally biased region" description="Low complexity" evidence="1">
    <location>
        <begin position="49"/>
        <end position="61"/>
    </location>
</feature>
<feature type="region of interest" description="Disordered" evidence="1">
    <location>
        <begin position="48"/>
        <end position="74"/>
    </location>
</feature>
<dbReference type="Proteomes" id="UP000039865">
    <property type="component" value="Unassembled WGS sequence"/>
</dbReference>
<dbReference type="AlphaFoldDB" id="A0A078A6X5"/>
<accession>A0A078A6X5</accession>
<sequence length="331" mass="38828">MRSQDIYTDSQSKNLLVVDQNNYQEDIQSEKSNVESVAEDDEVSCLNESQCQSQSSSDTSSIIFNDPYQSNLDQNRKSQNHYQLGEITQNLSYLDQYCIQEEEEDYQQHTIIENNTTDSTIGGYYCAADGLFYENPNTDFQNWDFHPNDPEEPSQFNYSASIESLRITLNTYMKKQLKTPFQANFKKAVVQVNKLNNVDGDVTYFDDFLRNDILDDNSKDKPQLEIDFHQVLNTQCSKFLGRKYITKKHNTWLNQARLEQFHKTRDFRKLCRIYFHIDHSQTLMNEGVYPCFVVTNKLVIPPKSKTNNNQNENVQTSRKLLNKLYKKKLKK</sequence>
<organism evidence="2 3">
    <name type="scientific">Stylonychia lemnae</name>
    <name type="common">Ciliate</name>
    <dbReference type="NCBI Taxonomy" id="5949"/>
    <lineage>
        <taxon>Eukaryota</taxon>
        <taxon>Sar</taxon>
        <taxon>Alveolata</taxon>
        <taxon>Ciliophora</taxon>
        <taxon>Intramacronucleata</taxon>
        <taxon>Spirotrichea</taxon>
        <taxon>Stichotrichia</taxon>
        <taxon>Sporadotrichida</taxon>
        <taxon>Oxytrichidae</taxon>
        <taxon>Stylonychinae</taxon>
        <taxon>Stylonychia</taxon>
    </lineage>
</organism>
<evidence type="ECO:0000313" key="2">
    <source>
        <dbReference type="EMBL" id="CDW77631.1"/>
    </source>
</evidence>
<dbReference type="InParanoid" id="A0A078A6X5"/>
<dbReference type="EMBL" id="CCKQ01006324">
    <property type="protein sequence ID" value="CDW77631.1"/>
    <property type="molecule type" value="Genomic_DNA"/>
</dbReference>